<accession>A0A314L458</accession>
<name>A0A314L458_NICAT</name>
<keyword evidence="2" id="KW-1185">Reference proteome</keyword>
<sequence>YTNILANCRYLLDQLHSPIMAHTYREGNEVADGLAQAGCNMDSTDKPFIFEKPPDFVSTFSQRDQAGETRFRKTTCLLQEQLEDVDQNTFENHCNDLSTVASNGNTVMVNYDSIESSSIGNRHLSNNYSIDACASPSV</sequence>
<evidence type="ECO:0000313" key="1">
    <source>
        <dbReference type="EMBL" id="OIT35839.1"/>
    </source>
</evidence>
<dbReference type="EMBL" id="MJEQ01000507">
    <property type="protein sequence ID" value="OIT35839.1"/>
    <property type="molecule type" value="Genomic_DNA"/>
</dbReference>
<proteinExistence type="predicted"/>
<evidence type="ECO:0008006" key="3">
    <source>
        <dbReference type="Google" id="ProtNLM"/>
    </source>
</evidence>
<dbReference type="Gramene" id="OIT35839">
    <property type="protein sequence ID" value="OIT35839"/>
    <property type="gene ID" value="A4A49_64569"/>
</dbReference>
<dbReference type="Proteomes" id="UP000187609">
    <property type="component" value="Unassembled WGS sequence"/>
</dbReference>
<reference evidence="1" key="1">
    <citation type="submission" date="2016-11" db="EMBL/GenBank/DDBJ databases">
        <title>The genome of Nicotiana attenuata.</title>
        <authorList>
            <person name="Xu S."/>
            <person name="Brockmoeller T."/>
            <person name="Gaquerel E."/>
            <person name="Navarro A."/>
            <person name="Kuhl H."/>
            <person name="Gase K."/>
            <person name="Ling Z."/>
            <person name="Zhou W."/>
            <person name="Kreitzer C."/>
            <person name="Stanke M."/>
            <person name="Tang H."/>
            <person name="Lyons E."/>
            <person name="Pandey P."/>
            <person name="Pandey S.P."/>
            <person name="Timmermann B."/>
            <person name="Baldwin I.T."/>
        </authorList>
    </citation>
    <scope>NUCLEOTIDE SEQUENCE [LARGE SCALE GENOMIC DNA]</scope>
    <source>
        <strain evidence="1">UT</strain>
    </source>
</reference>
<organism evidence="1 2">
    <name type="scientific">Nicotiana attenuata</name>
    <name type="common">Coyote tobacco</name>
    <dbReference type="NCBI Taxonomy" id="49451"/>
    <lineage>
        <taxon>Eukaryota</taxon>
        <taxon>Viridiplantae</taxon>
        <taxon>Streptophyta</taxon>
        <taxon>Embryophyta</taxon>
        <taxon>Tracheophyta</taxon>
        <taxon>Spermatophyta</taxon>
        <taxon>Magnoliopsida</taxon>
        <taxon>eudicotyledons</taxon>
        <taxon>Gunneridae</taxon>
        <taxon>Pentapetalae</taxon>
        <taxon>asterids</taxon>
        <taxon>lamiids</taxon>
        <taxon>Solanales</taxon>
        <taxon>Solanaceae</taxon>
        <taxon>Nicotianoideae</taxon>
        <taxon>Nicotianeae</taxon>
        <taxon>Nicotiana</taxon>
    </lineage>
</organism>
<protein>
    <recommendedName>
        <fullName evidence="3">RNase H type-1 domain-containing protein</fullName>
    </recommendedName>
</protein>
<gene>
    <name evidence="1" type="ORF">A4A49_64569</name>
</gene>
<comment type="caution">
    <text evidence="1">The sequence shown here is derived from an EMBL/GenBank/DDBJ whole genome shotgun (WGS) entry which is preliminary data.</text>
</comment>
<evidence type="ECO:0000313" key="2">
    <source>
        <dbReference type="Proteomes" id="UP000187609"/>
    </source>
</evidence>
<feature type="non-terminal residue" evidence="1">
    <location>
        <position position="1"/>
    </location>
</feature>
<dbReference type="AlphaFoldDB" id="A0A314L458"/>